<reference evidence="3 4" key="1">
    <citation type="submission" date="2020-08" db="EMBL/GenBank/DDBJ databases">
        <title>A Genomic Blueprint of the Chicken Gut Microbiome.</title>
        <authorList>
            <person name="Gilroy R."/>
            <person name="Ravi A."/>
            <person name="Getino M."/>
            <person name="Pursley I."/>
            <person name="Horton D.L."/>
            <person name="Alikhan N.-F."/>
            <person name="Baker D."/>
            <person name="Gharbi K."/>
            <person name="Hall N."/>
            <person name="Watson M."/>
            <person name="Adriaenssens E.M."/>
            <person name="Foster-Nyarko E."/>
            <person name="Jarju S."/>
            <person name="Secka A."/>
            <person name="Antonio M."/>
            <person name="Oren A."/>
            <person name="Chaudhuri R."/>
            <person name="La Ragione R.M."/>
            <person name="Hildebrand F."/>
            <person name="Pallen M.J."/>
        </authorList>
    </citation>
    <scope>NUCLEOTIDE SEQUENCE [LARGE SCALE GENOMIC DNA]</scope>
    <source>
        <strain evidence="3 4">Re57</strain>
    </source>
</reference>
<organism evidence="3 4">
    <name type="scientific">Brevibacterium gallinarum</name>
    <dbReference type="NCBI Taxonomy" id="2762220"/>
    <lineage>
        <taxon>Bacteria</taxon>
        <taxon>Bacillati</taxon>
        <taxon>Actinomycetota</taxon>
        <taxon>Actinomycetes</taxon>
        <taxon>Micrococcales</taxon>
        <taxon>Brevibacteriaceae</taxon>
        <taxon>Brevibacterium</taxon>
    </lineage>
</organism>
<evidence type="ECO:0008006" key="5">
    <source>
        <dbReference type="Google" id="ProtNLM"/>
    </source>
</evidence>
<feature type="compositionally biased region" description="Basic and acidic residues" evidence="1">
    <location>
        <begin position="28"/>
        <end position="38"/>
    </location>
</feature>
<keyword evidence="4" id="KW-1185">Reference proteome</keyword>
<evidence type="ECO:0000256" key="1">
    <source>
        <dbReference type="SAM" id="MobiDB-lite"/>
    </source>
</evidence>
<name>A0ABR8WQQ5_9MICO</name>
<dbReference type="Proteomes" id="UP000651517">
    <property type="component" value="Unassembled WGS sequence"/>
</dbReference>
<protein>
    <recommendedName>
        <fullName evidence="5">Gram-positive cocci surface proteins LPxTG domain-containing protein</fullName>
    </recommendedName>
</protein>
<keyword evidence="2" id="KW-0812">Transmembrane</keyword>
<proteinExistence type="predicted"/>
<evidence type="ECO:0000313" key="4">
    <source>
        <dbReference type="Proteomes" id="UP000651517"/>
    </source>
</evidence>
<feature type="compositionally biased region" description="Basic and acidic residues" evidence="1">
    <location>
        <begin position="7"/>
        <end position="19"/>
    </location>
</feature>
<feature type="region of interest" description="Disordered" evidence="1">
    <location>
        <begin position="1"/>
        <end position="52"/>
    </location>
</feature>
<sequence length="89" mass="9465">MSYSAEKSVKLEKHAEGPKDTNGSGKADGTRADHDKPKPPPTEDDDSKKIETDKLPCTGTKLAAMAILAALLIGAGVTAVLVLHRRRRS</sequence>
<feature type="transmembrane region" description="Helical" evidence="2">
    <location>
        <begin position="62"/>
        <end position="83"/>
    </location>
</feature>
<keyword evidence="2" id="KW-1133">Transmembrane helix</keyword>
<accession>A0ABR8WQQ5</accession>
<dbReference type="EMBL" id="JACSPY010000001">
    <property type="protein sequence ID" value="MBD8019412.1"/>
    <property type="molecule type" value="Genomic_DNA"/>
</dbReference>
<gene>
    <name evidence="3" type="ORF">H9634_01255</name>
</gene>
<comment type="caution">
    <text evidence="3">The sequence shown here is derived from an EMBL/GenBank/DDBJ whole genome shotgun (WGS) entry which is preliminary data.</text>
</comment>
<keyword evidence="2" id="KW-0472">Membrane</keyword>
<dbReference type="RefSeq" id="WP_191725014.1">
    <property type="nucleotide sequence ID" value="NZ_JACSPY010000001.1"/>
</dbReference>
<evidence type="ECO:0000313" key="3">
    <source>
        <dbReference type="EMBL" id="MBD8019412.1"/>
    </source>
</evidence>
<evidence type="ECO:0000256" key="2">
    <source>
        <dbReference type="SAM" id="Phobius"/>
    </source>
</evidence>